<sequence>MSNSSEDADLQQARADLELATETAGDDVRDVIRDTAAAFAEIAASESEADHAVFDEHLNALRQARRESDAETADRLKDAIEHAESYRQSLEQA</sequence>
<dbReference type="KEGG" id="sawl:NGM29_03320"/>
<dbReference type="EMBL" id="CP100355">
    <property type="protein sequence ID" value="UTF54325.1"/>
    <property type="molecule type" value="Genomic_DNA"/>
</dbReference>
<feature type="region of interest" description="Disordered" evidence="1">
    <location>
        <begin position="65"/>
        <end position="93"/>
    </location>
</feature>
<accession>A0A9E7SVB1</accession>
<keyword evidence="3" id="KW-1185">Reference proteome</keyword>
<name>A0A9E7SVB1_9EURY</name>
<dbReference type="RefSeq" id="WP_254158960.1">
    <property type="nucleotide sequence ID" value="NZ_CP100355.1"/>
</dbReference>
<dbReference type="Pfam" id="PF24430">
    <property type="entry name" value="DUF7553"/>
    <property type="match status" value="1"/>
</dbReference>
<reference evidence="2" key="1">
    <citation type="submission" date="2022-06" db="EMBL/GenBank/DDBJ databases">
        <title>Diverse halophilic archaea isolated from saline environments.</title>
        <authorList>
            <person name="Cui H.-L."/>
        </authorList>
    </citation>
    <scope>NUCLEOTIDE SEQUENCE</scope>
    <source>
        <strain evidence="2">WLHS1</strain>
    </source>
</reference>
<dbReference type="InterPro" id="IPR055975">
    <property type="entry name" value="DUF7553"/>
</dbReference>
<feature type="compositionally biased region" description="Basic and acidic residues" evidence="1">
    <location>
        <begin position="65"/>
        <end position="85"/>
    </location>
</feature>
<evidence type="ECO:0000256" key="1">
    <source>
        <dbReference type="SAM" id="MobiDB-lite"/>
    </source>
</evidence>
<organism evidence="2 3">
    <name type="scientific">Natronosalvus rutilus</name>
    <dbReference type="NCBI Taxonomy" id="2953753"/>
    <lineage>
        <taxon>Archaea</taxon>
        <taxon>Methanobacteriati</taxon>
        <taxon>Methanobacteriota</taxon>
        <taxon>Stenosarchaea group</taxon>
        <taxon>Halobacteria</taxon>
        <taxon>Halobacteriales</taxon>
        <taxon>Natrialbaceae</taxon>
        <taxon>Natronosalvus</taxon>
    </lineage>
</organism>
<dbReference type="AlphaFoldDB" id="A0A9E7SVB1"/>
<dbReference type="GeneID" id="73289044"/>
<protein>
    <submittedName>
        <fullName evidence="2">Uncharacterized protein</fullName>
    </submittedName>
</protein>
<evidence type="ECO:0000313" key="3">
    <source>
        <dbReference type="Proteomes" id="UP001056855"/>
    </source>
</evidence>
<proteinExistence type="predicted"/>
<dbReference type="Proteomes" id="UP001056855">
    <property type="component" value="Chromosome"/>
</dbReference>
<gene>
    <name evidence="2" type="ORF">NGM29_03320</name>
</gene>
<evidence type="ECO:0000313" key="2">
    <source>
        <dbReference type="EMBL" id="UTF54325.1"/>
    </source>
</evidence>
<feature type="region of interest" description="Disordered" evidence="1">
    <location>
        <begin position="1"/>
        <end position="22"/>
    </location>
</feature>